<dbReference type="RefSeq" id="WP_050353766.1">
    <property type="nucleotide sequence ID" value="NZ_LGSS01000001.1"/>
</dbReference>
<keyword evidence="1" id="KW-0175">Coiled coil</keyword>
<evidence type="ECO:0000313" key="2">
    <source>
        <dbReference type="EMBL" id="KNF10038.1"/>
    </source>
</evidence>
<feature type="coiled-coil region" evidence="1">
    <location>
        <begin position="4"/>
        <end position="31"/>
    </location>
</feature>
<name>A0A0L0WEX5_GOTPU</name>
<dbReference type="Proteomes" id="UP000037267">
    <property type="component" value="Unassembled WGS sequence"/>
</dbReference>
<organism evidence="2 3">
    <name type="scientific">Gottschalkia purinilytica</name>
    <name type="common">Clostridium purinilyticum</name>
    <dbReference type="NCBI Taxonomy" id="1503"/>
    <lineage>
        <taxon>Bacteria</taxon>
        <taxon>Bacillati</taxon>
        <taxon>Bacillota</taxon>
        <taxon>Tissierellia</taxon>
        <taxon>Tissierellales</taxon>
        <taxon>Gottschalkiaceae</taxon>
        <taxon>Gottschalkia</taxon>
    </lineage>
</organism>
<evidence type="ECO:0000256" key="1">
    <source>
        <dbReference type="SAM" id="Coils"/>
    </source>
</evidence>
<keyword evidence="3" id="KW-1185">Reference proteome</keyword>
<evidence type="ECO:0000313" key="3">
    <source>
        <dbReference type="Proteomes" id="UP000037267"/>
    </source>
</evidence>
<accession>A0A0L0WEX5</accession>
<dbReference type="EMBL" id="LGSS01000001">
    <property type="protein sequence ID" value="KNF10038.1"/>
    <property type="molecule type" value="Genomic_DNA"/>
</dbReference>
<dbReference type="AlphaFoldDB" id="A0A0L0WEX5"/>
<protein>
    <submittedName>
        <fullName evidence="2">Uncharacterized protein</fullName>
    </submittedName>
</protein>
<proteinExistence type="predicted"/>
<gene>
    <name evidence="2" type="ORF">CLPU_1c02030</name>
</gene>
<sequence length="61" mass="7603">MNLIKEWENRLNRVTKEIEEYKNILENENLTHEMKIFCYEKIEKNTKYKLLIEETLKKLKT</sequence>
<reference evidence="3" key="1">
    <citation type="submission" date="2015-07" db="EMBL/GenBank/DDBJ databases">
        <title>Draft genome sequence of the purine-degrading Gottschalkia purinilyticum DSM 1384 (formerly Clostridium purinilyticum).</title>
        <authorList>
            <person name="Poehlein A."/>
            <person name="Schiel-Bengelsdorf B."/>
            <person name="Bengelsdorf F.R."/>
            <person name="Daniel R."/>
            <person name="Duerre P."/>
        </authorList>
    </citation>
    <scope>NUCLEOTIDE SEQUENCE [LARGE SCALE GENOMIC DNA]</scope>
    <source>
        <strain evidence="3">DSM 1384</strain>
    </source>
</reference>
<comment type="caution">
    <text evidence="2">The sequence shown here is derived from an EMBL/GenBank/DDBJ whole genome shotgun (WGS) entry which is preliminary data.</text>
</comment>